<dbReference type="EMBL" id="NXIF01000031">
    <property type="protein sequence ID" value="PKI80667.1"/>
    <property type="molecule type" value="Genomic_DNA"/>
</dbReference>
<dbReference type="Pfam" id="PF10670">
    <property type="entry name" value="DUF4198"/>
    <property type="match status" value="1"/>
</dbReference>
<keyword evidence="3" id="KW-1185">Reference proteome</keyword>
<keyword evidence="1" id="KW-0732">Signal</keyword>
<protein>
    <recommendedName>
        <fullName evidence="4">ATP-dependent DNA ligase</fullName>
    </recommendedName>
</protein>
<dbReference type="OrthoDB" id="9780723at2"/>
<sequence>MKKLLAILSIAVVANAHFLTMLPSTDNVKSQKEADLKIESMFIHPFEQTGMQMVKPEGIYVNSKQNRLKLKQIEKFNKKAWKTSYKIKRPGVYKFFTIPKPYFEPSEGKFISHVPKIIVSAYGLEEGWDEPIGLKYEIIPMSKPFALYKGNIFTGKVLHNGKPASNVEVEVELYNEFNLKAPTDAHITQVVKTDENGNFSFVMNHKGWWGFAALIEEGEKLKDGKKYPIENGALLWIKAY</sequence>
<accession>A0A2N1J273</accession>
<feature type="signal peptide" evidence="1">
    <location>
        <begin position="1"/>
        <end position="18"/>
    </location>
</feature>
<organism evidence="2 3">
    <name type="scientific">Malaciobacter halophilus</name>
    <dbReference type="NCBI Taxonomy" id="197482"/>
    <lineage>
        <taxon>Bacteria</taxon>
        <taxon>Pseudomonadati</taxon>
        <taxon>Campylobacterota</taxon>
        <taxon>Epsilonproteobacteria</taxon>
        <taxon>Campylobacterales</taxon>
        <taxon>Arcobacteraceae</taxon>
        <taxon>Malaciobacter</taxon>
    </lineage>
</organism>
<name>A0A2N1J273_9BACT</name>
<evidence type="ECO:0008006" key="4">
    <source>
        <dbReference type="Google" id="ProtNLM"/>
    </source>
</evidence>
<gene>
    <name evidence="2" type="ORF">CP960_08345</name>
</gene>
<evidence type="ECO:0000313" key="2">
    <source>
        <dbReference type="EMBL" id="PKI80667.1"/>
    </source>
</evidence>
<proteinExistence type="predicted"/>
<dbReference type="RefSeq" id="WP_101184962.1">
    <property type="nucleotide sequence ID" value="NZ_CP031218.1"/>
</dbReference>
<dbReference type="Proteomes" id="UP000233248">
    <property type="component" value="Unassembled WGS sequence"/>
</dbReference>
<reference evidence="2 3" key="1">
    <citation type="submission" date="2017-09" db="EMBL/GenBank/DDBJ databases">
        <title>Genomics of the genus Arcobacter.</title>
        <authorList>
            <person name="Perez-Cataluna A."/>
            <person name="Figueras M.J."/>
            <person name="Salas-Masso N."/>
        </authorList>
    </citation>
    <scope>NUCLEOTIDE SEQUENCE [LARGE SCALE GENOMIC DNA]</scope>
    <source>
        <strain evidence="2 3">DSM 18005</strain>
    </source>
</reference>
<evidence type="ECO:0000313" key="3">
    <source>
        <dbReference type="Proteomes" id="UP000233248"/>
    </source>
</evidence>
<comment type="caution">
    <text evidence="2">The sequence shown here is derived from an EMBL/GenBank/DDBJ whole genome shotgun (WGS) entry which is preliminary data.</text>
</comment>
<evidence type="ECO:0000256" key="1">
    <source>
        <dbReference type="SAM" id="SignalP"/>
    </source>
</evidence>
<dbReference type="InterPro" id="IPR019613">
    <property type="entry name" value="DUF4198"/>
</dbReference>
<feature type="chain" id="PRO_5014605846" description="ATP-dependent DNA ligase" evidence="1">
    <location>
        <begin position="19"/>
        <end position="240"/>
    </location>
</feature>
<dbReference type="KEGG" id="ahs:AHALO_2195"/>
<dbReference type="AlphaFoldDB" id="A0A2N1J273"/>